<accession>A0A8S1D8Y4</accession>
<dbReference type="OrthoDB" id="42638at2759"/>
<organism evidence="3 4">
    <name type="scientific">Cloeon dipterum</name>
    <dbReference type="NCBI Taxonomy" id="197152"/>
    <lineage>
        <taxon>Eukaryota</taxon>
        <taxon>Metazoa</taxon>
        <taxon>Ecdysozoa</taxon>
        <taxon>Arthropoda</taxon>
        <taxon>Hexapoda</taxon>
        <taxon>Insecta</taxon>
        <taxon>Pterygota</taxon>
        <taxon>Palaeoptera</taxon>
        <taxon>Ephemeroptera</taxon>
        <taxon>Pisciforma</taxon>
        <taxon>Baetidae</taxon>
        <taxon>Cloeon</taxon>
    </lineage>
</organism>
<evidence type="ECO:0000313" key="4">
    <source>
        <dbReference type="Proteomes" id="UP000494165"/>
    </source>
</evidence>
<dbReference type="GO" id="GO:0005975">
    <property type="term" value="P:carbohydrate metabolic process"/>
    <property type="evidence" value="ECO:0007669"/>
    <property type="project" value="TreeGrafter"/>
</dbReference>
<dbReference type="EMBL" id="CADEPI010000131">
    <property type="protein sequence ID" value="CAB3376685.1"/>
    <property type="molecule type" value="Genomic_DNA"/>
</dbReference>
<name>A0A8S1D8Y4_9INSE</name>
<dbReference type="InterPro" id="IPR039329">
    <property type="entry name" value="SIAE"/>
</dbReference>
<proteinExistence type="predicted"/>
<dbReference type="Gene3D" id="3.40.50.1110">
    <property type="entry name" value="SGNH hydrolase"/>
    <property type="match status" value="1"/>
</dbReference>
<dbReference type="InterPro" id="IPR005181">
    <property type="entry name" value="SASA"/>
</dbReference>
<sequence length="308" mass="34346">MCLFFGERLSDHFNNSRPIGLIDSSWSGTRIEAWSSPRVAAECNTPANDGQNENSQSALWNGMVAPLTKTAIRGAIWYQGSTNVEWNADFYACHITALVNDWRNSFQQGNVPADENRIAFPFGMFQNGPAERGENYQWGYLRWHQTVDQGVLPNSYLPEAFLGTTYDLTDHDSPTGDIHFRDKQTACTRLADAAKNLIYGQVNRKKFGPVPVNIDLSSADSLLITYDTALSIGGPDGFSFELADGSWSAASFALENATSVRVQVQPDALLLTYAFRSSVCEYKQCALYSDDEDRLPAQPWIWDIRAQN</sequence>
<dbReference type="PANTHER" id="PTHR22901:SF0">
    <property type="entry name" value="SIALATE O-ACETYLESTERASE"/>
    <property type="match status" value="1"/>
</dbReference>
<dbReference type="AlphaFoldDB" id="A0A8S1D8Y4"/>
<dbReference type="Proteomes" id="UP000494165">
    <property type="component" value="Unassembled WGS sequence"/>
</dbReference>
<evidence type="ECO:0000259" key="2">
    <source>
        <dbReference type="Pfam" id="PF03629"/>
    </source>
</evidence>
<dbReference type="InterPro" id="IPR036514">
    <property type="entry name" value="SGNH_hydro_sf"/>
</dbReference>
<keyword evidence="4" id="KW-1185">Reference proteome</keyword>
<dbReference type="GO" id="GO:0001681">
    <property type="term" value="F:sialate O-acetylesterase activity"/>
    <property type="evidence" value="ECO:0007669"/>
    <property type="project" value="InterPro"/>
</dbReference>
<keyword evidence="1" id="KW-0378">Hydrolase</keyword>
<dbReference type="PANTHER" id="PTHR22901">
    <property type="entry name" value="SIALATE O-ACETYLESTERASE"/>
    <property type="match status" value="1"/>
</dbReference>
<evidence type="ECO:0000313" key="3">
    <source>
        <dbReference type="EMBL" id="CAB3376685.1"/>
    </source>
</evidence>
<evidence type="ECO:0000256" key="1">
    <source>
        <dbReference type="ARBA" id="ARBA00022801"/>
    </source>
</evidence>
<gene>
    <name evidence="3" type="ORF">CLODIP_2_CD05084</name>
</gene>
<protein>
    <recommendedName>
        <fullName evidence="2">Sialate O-acetylesterase domain-containing protein</fullName>
    </recommendedName>
</protein>
<feature type="domain" description="Sialate O-acetylesterase" evidence="2">
    <location>
        <begin position="4"/>
        <end position="113"/>
    </location>
</feature>
<reference evidence="3 4" key="1">
    <citation type="submission" date="2020-04" db="EMBL/GenBank/DDBJ databases">
        <authorList>
            <person name="Alioto T."/>
            <person name="Alioto T."/>
            <person name="Gomez Garrido J."/>
        </authorList>
    </citation>
    <scope>NUCLEOTIDE SEQUENCE [LARGE SCALE GENOMIC DNA]</scope>
</reference>
<dbReference type="Pfam" id="PF03629">
    <property type="entry name" value="SASA"/>
    <property type="match status" value="1"/>
</dbReference>
<dbReference type="SUPFAM" id="SSF52266">
    <property type="entry name" value="SGNH hydrolase"/>
    <property type="match status" value="1"/>
</dbReference>
<comment type="caution">
    <text evidence="3">The sequence shown here is derived from an EMBL/GenBank/DDBJ whole genome shotgun (WGS) entry which is preliminary data.</text>
</comment>